<evidence type="ECO:0000313" key="2">
    <source>
        <dbReference type="Proteomes" id="UP000618591"/>
    </source>
</evidence>
<sequence length="82" mass="8806">MASGRCDHPCSEKAEIFAAVHFGLTSLSFVICPSVWPLNYGETIAAARDRVGAGRKAAVNLTTIDTVIPGFSITKIKDDPIW</sequence>
<organism evidence="1 2">
    <name type="scientific">Sphingomonas psychrolutea</name>
    <dbReference type="NCBI Taxonomy" id="1259676"/>
    <lineage>
        <taxon>Bacteria</taxon>
        <taxon>Pseudomonadati</taxon>
        <taxon>Pseudomonadota</taxon>
        <taxon>Alphaproteobacteria</taxon>
        <taxon>Sphingomonadales</taxon>
        <taxon>Sphingomonadaceae</taxon>
        <taxon>Sphingomonas</taxon>
    </lineage>
</organism>
<reference evidence="2" key="1">
    <citation type="journal article" date="2019" name="Int. J. Syst. Evol. Microbiol.">
        <title>The Global Catalogue of Microorganisms (GCM) 10K type strain sequencing project: providing services to taxonomists for standard genome sequencing and annotation.</title>
        <authorList>
            <consortium name="The Broad Institute Genomics Platform"/>
            <consortium name="The Broad Institute Genome Sequencing Center for Infectious Disease"/>
            <person name="Wu L."/>
            <person name="Ma J."/>
        </authorList>
    </citation>
    <scope>NUCLEOTIDE SEQUENCE [LARGE SCALE GENOMIC DNA]</scope>
    <source>
        <strain evidence="2">CGMCC 1.10106</strain>
    </source>
</reference>
<protein>
    <submittedName>
        <fullName evidence="1">Uncharacterized protein</fullName>
    </submittedName>
</protein>
<gene>
    <name evidence="1" type="ORF">GCM10011395_23060</name>
</gene>
<dbReference type="Proteomes" id="UP000618591">
    <property type="component" value="Unassembled WGS sequence"/>
</dbReference>
<accession>A0ABQ1GX01</accession>
<evidence type="ECO:0000313" key="1">
    <source>
        <dbReference type="EMBL" id="GGA52086.1"/>
    </source>
</evidence>
<comment type="caution">
    <text evidence="1">The sequence shown here is derived from an EMBL/GenBank/DDBJ whole genome shotgun (WGS) entry which is preliminary data.</text>
</comment>
<name>A0ABQ1GX01_9SPHN</name>
<keyword evidence="2" id="KW-1185">Reference proteome</keyword>
<dbReference type="EMBL" id="BMDW01000013">
    <property type="protein sequence ID" value="GGA52086.1"/>
    <property type="molecule type" value="Genomic_DNA"/>
</dbReference>
<proteinExistence type="predicted"/>